<dbReference type="GeneID" id="63837355"/>
<organism evidence="1 2">
    <name type="scientific">Cryphonectria parasitica (strain ATCC 38755 / EP155)</name>
    <dbReference type="NCBI Taxonomy" id="660469"/>
    <lineage>
        <taxon>Eukaryota</taxon>
        <taxon>Fungi</taxon>
        <taxon>Dikarya</taxon>
        <taxon>Ascomycota</taxon>
        <taxon>Pezizomycotina</taxon>
        <taxon>Sordariomycetes</taxon>
        <taxon>Sordariomycetidae</taxon>
        <taxon>Diaporthales</taxon>
        <taxon>Cryphonectriaceae</taxon>
        <taxon>Cryphonectria-Endothia species complex</taxon>
        <taxon>Cryphonectria</taxon>
    </lineage>
</organism>
<sequence length="166" mass="17905">MVNSSLVPFEGATKDENSWGISGSRSTARNRCHTGADLIAPTRRCLSQAPQHNGLVMVCEVSLGAQVAALCGRQGLKGCWLWRTKKMLHPEDQLVVRPRYRQTGNCGVLECIHSDENIGAVGDSGPAVESGTLEAIRGYSQEPALYGAQGVLCKADSRHSDLWQAQ</sequence>
<accession>A0A9P5CT05</accession>
<protein>
    <submittedName>
        <fullName evidence="1">Uncharacterized protein</fullName>
    </submittedName>
</protein>
<comment type="caution">
    <text evidence="1">The sequence shown here is derived from an EMBL/GenBank/DDBJ whole genome shotgun (WGS) entry which is preliminary data.</text>
</comment>
<keyword evidence="2" id="KW-1185">Reference proteome</keyword>
<dbReference type="Proteomes" id="UP000803844">
    <property type="component" value="Unassembled WGS sequence"/>
</dbReference>
<gene>
    <name evidence="1" type="ORF">M406DRAFT_327575</name>
</gene>
<reference evidence="1" key="1">
    <citation type="journal article" date="2020" name="Phytopathology">
        <title>Genome sequence of the chestnut blight fungus Cryphonectria parasitica EP155: A fundamental resource for an archetypical invasive plant pathogen.</title>
        <authorList>
            <person name="Crouch J.A."/>
            <person name="Dawe A."/>
            <person name="Aerts A."/>
            <person name="Barry K."/>
            <person name="Churchill A.C.L."/>
            <person name="Grimwood J."/>
            <person name="Hillman B."/>
            <person name="Milgroom M.G."/>
            <person name="Pangilinan J."/>
            <person name="Smith M."/>
            <person name="Salamov A."/>
            <person name="Schmutz J."/>
            <person name="Yadav J."/>
            <person name="Grigoriev I.V."/>
            <person name="Nuss D."/>
        </authorList>
    </citation>
    <scope>NUCLEOTIDE SEQUENCE</scope>
    <source>
        <strain evidence="1">EP155</strain>
    </source>
</reference>
<dbReference type="AlphaFoldDB" id="A0A9P5CT05"/>
<name>A0A9P5CT05_CRYP1</name>
<proteinExistence type="predicted"/>
<dbReference type="RefSeq" id="XP_040780133.1">
    <property type="nucleotide sequence ID" value="XM_040920226.1"/>
</dbReference>
<evidence type="ECO:0000313" key="1">
    <source>
        <dbReference type="EMBL" id="KAF3769172.1"/>
    </source>
</evidence>
<evidence type="ECO:0000313" key="2">
    <source>
        <dbReference type="Proteomes" id="UP000803844"/>
    </source>
</evidence>
<dbReference type="EMBL" id="MU032345">
    <property type="protein sequence ID" value="KAF3769172.1"/>
    <property type="molecule type" value="Genomic_DNA"/>
</dbReference>